<dbReference type="CDD" id="cd00293">
    <property type="entry name" value="USP-like"/>
    <property type="match status" value="1"/>
</dbReference>
<organism evidence="3 4">
    <name type="scientific">Phycicoccus avicenniae</name>
    <dbReference type="NCBI Taxonomy" id="2828860"/>
    <lineage>
        <taxon>Bacteria</taxon>
        <taxon>Bacillati</taxon>
        <taxon>Actinomycetota</taxon>
        <taxon>Actinomycetes</taxon>
        <taxon>Micrococcales</taxon>
        <taxon>Intrasporangiaceae</taxon>
        <taxon>Phycicoccus</taxon>
    </lineage>
</organism>
<evidence type="ECO:0000256" key="1">
    <source>
        <dbReference type="ARBA" id="ARBA00008791"/>
    </source>
</evidence>
<dbReference type="InterPro" id="IPR006016">
    <property type="entry name" value="UspA"/>
</dbReference>
<dbReference type="InterPro" id="IPR014729">
    <property type="entry name" value="Rossmann-like_a/b/a_fold"/>
</dbReference>
<dbReference type="PANTHER" id="PTHR46268:SF6">
    <property type="entry name" value="UNIVERSAL STRESS PROTEIN UP12"/>
    <property type="match status" value="1"/>
</dbReference>
<keyword evidence="4" id="KW-1185">Reference proteome</keyword>
<name>A0A941D9V7_9MICO</name>
<evidence type="ECO:0000313" key="4">
    <source>
        <dbReference type="Proteomes" id="UP000677016"/>
    </source>
</evidence>
<dbReference type="Proteomes" id="UP000677016">
    <property type="component" value="Unassembled WGS sequence"/>
</dbReference>
<reference evidence="3" key="1">
    <citation type="submission" date="2021-04" db="EMBL/GenBank/DDBJ databases">
        <title>Phycicoccus avicenniae sp. nov., a novel endophytic actinomycetes isolated from branch of Avicennia mariana.</title>
        <authorList>
            <person name="Tuo L."/>
        </authorList>
    </citation>
    <scope>NUCLEOTIDE SEQUENCE</scope>
    <source>
        <strain evidence="3">BSK3Z-2</strain>
    </source>
</reference>
<dbReference type="Gene3D" id="3.40.50.620">
    <property type="entry name" value="HUPs"/>
    <property type="match status" value="1"/>
</dbReference>
<dbReference type="InterPro" id="IPR006015">
    <property type="entry name" value="Universal_stress_UspA"/>
</dbReference>
<dbReference type="EMBL" id="JAGSNF010000022">
    <property type="protein sequence ID" value="MBR7744643.1"/>
    <property type="molecule type" value="Genomic_DNA"/>
</dbReference>
<dbReference type="Pfam" id="PF00582">
    <property type="entry name" value="Usp"/>
    <property type="match status" value="1"/>
</dbReference>
<dbReference type="RefSeq" id="WP_211604167.1">
    <property type="nucleotide sequence ID" value="NZ_JAGSNF010000022.1"/>
</dbReference>
<evidence type="ECO:0000259" key="2">
    <source>
        <dbReference type="Pfam" id="PF00582"/>
    </source>
</evidence>
<accession>A0A941D9V7</accession>
<sequence>METVVVGVDNSDVSTRAVEFAVDRAQKNDWKVVLVHVIPWSPYSFQTPTENEHRQREKVNETNAAKEQILVPMAKIAEEGGVAHEEIVTHGKPSDTMSDLATKHGAVHLIVGRTGDGGLREAVFGSVASRLVQQAKIPVTVVP</sequence>
<evidence type="ECO:0000313" key="3">
    <source>
        <dbReference type="EMBL" id="MBR7744643.1"/>
    </source>
</evidence>
<feature type="domain" description="UspA" evidence="2">
    <location>
        <begin position="2"/>
        <end position="143"/>
    </location>
</feature>
<proteinExistence type="inferred from homology"/>
<gene>
    <name evidence="3" type="ORF">KC207_15205</name>
</gene>
<dbReference type="PANTHER" id="PTHR46268">
    <property type="entry name" value="STRESS RESPONSE PROTEIN NHAX"/>
    <property type="match status" value="1"/>
</dbReference>
<comment type="caution">
    <text evidence="3">The sequence shown here is derived from an EMBL/GenBank/DDBJ whole genome shotgun (WGS) entry which is preliminary data.</text>
</comment>
<dbReference type="AlphaFoldDB" id="A0A941D9V7"/>
<comment type="similarity">
    <text evidence="1">Belongs to the universal stress protein A family.</text>
</comment>
<protein>
    <submittedName>
        <fullName evidence="3">Universal stress protein</fullName>
    </submittedName>
</protein>
<dbReference type="SUPFAM" id="SSF52402">
    <property type="entry name" value="Adenine nucleotide alpha hydrolases-like"/>
    <property type="match status" value="1"/>
</dbReference>
<dbReference type="PRINTS" id="PR01438">
    <property type="entry name" value="UNVRSLSTRESS"/>
</dbReference>